<accession>A0ABQ4R7S9</accession>
<protein>
    <submittedName>
        <fullName evidence="5">DNA-binding transcriptional activator DecR</fullName>
    </submittedName>
</protein>
<feature type="domain" description="HTH asnC-type" evidence="4">
    <location>
        <begin position="3"/>
        <end position="64"/>
    </location>
</feature>
<dbReference type="RefSeq" id="WP_238314121.1">
    <property type="nucleotide sequence ID" value="NZ_BPQH01000026.1"/>
</dbReference>
<proteinExistence type="predicted"/>
<evidence type="ECO:0000256" key="3">
    <source>
        <dbReference type="ARBA" id="ARBA00023163"/>
    </source>
</evidence>
<keyword evidence="1" id="KW-0805">Transcription regulation</keyword>
<dbReference type="PANTHER" id="PTHR30154:SF46">
    <property type="entry name" value="TRANSCRIPTIONAL REGULATORY PROTEIN"/>
    <property type="match status" value="1"/>
</dbReference>
<dbReference type="Pfam" id="PF01037">
    <property type="entry name" value="AsnC_trans_reg"/>
    <property type="match status" value="1"/>
</dbReference>
<dbReference type="SUPFAM" id="SSF46785">
    <property type="entry name" value="Winged helix' DNA-binding domain"/>
    <property type="match status" value="1"/>
</dbReference>
<dbReference type="InterPro" id="IPR036388">
    <property type="entry name" value="WH-like_DNA-bd_sf"/>
</dbReference>
<dbReference type="InterPro" id="IPR036390">
    <property type="entry name" value="WH_DNA-bd_sf"/>
</dbReference>
<reference evidence="5" key="1">
    <citation type="journal article" date="2021" name="Front. Microbiol.">
        <title>Comprehensive Comparative Genomics and Phenotyping of Methylobacterium Species.</title>
        <authorList>
            <person name="Alessa O."/>
            <person name="Ogura Y."/>
            <person name="Fujitani Y."/>
            <person name="Takami H."/>
            <person name="Hayashi T."/>
            <person name="Sahin N."/>
            <person name="Tani A."/>
        </authorList>
    </citation>
    <scope>NUCLEOTIDE SEQUENCE</scope>
    <source>
        <strain evidence="5">KCTC 52305</strain>
    </source>
</reference>
<evidence type="ECO:0000259" key="4">
    <source>
        <dbReference type="PROSITE" id="PS50956"/>
    </source>
</evidence>
<name>A0ABQ4R7S9_9HYPH</name>
<keyword evidence="3" id="KW-0804">Transcription</keyword>
<evidence type="ECO:0000256" key="1">
    <source>
        <dbReference type="ARBA" id="ARBA00023015"/>
    </source>
</evidence>
<keyword evidence="2 5" id="KW-0238">DNA-binding</keyword>
<dbReference type="InterPro" id="IPR019888">
    <property type="entry name" value="Tscrpt_reg_AsnC-like"/>
</dbReference>
<reference evidence="5" key="2">
    <citation type="submission" date="2021-08" db="EMBL/GenBank/DDBJ databases">
        <authorList>
            <person name="Tani A."/>
            <person name="Ola A."/>
            <person name="Ogura Y."/>
            <person name="Katsura K."/>
            <person name="Hayashi T."/>
        </authorList>
    </citation>
    <scope>NUCLEOTIDE SEQUENCE</scope>
    <source>
        <strain evidence="5">KCTC 52305</strain>
    </source>
</reference>
<dbReference type="GO" id="GO:0003677">
    <property type="term" value="F:DNA binding"/>
    <property type="evidence" value="ECO:0007669"/>
    <property type="project" value="UniProtKB-KW"/>
</dbReference>
<organism evidence="5 6">
    <name type="scientific">Methylobacterium crusticola</name>
    <dbReference type="NCBI Taxonomy" id="1697972"/>
    <lineage>
        <taxon>Bacteria</taxon>
        <taxon>Pseudomonadati</taxon>
        <taxon>Pseudomonadota</taxon>
        <taxon>Alphaproteobacteria</taxon>
        <taxon>Hyphomicrobiales</taxon>
        <taxon>Methylobacteriaceae</taxon>
        <taxon>Methylobacterium</taxon>
    </lineage>
</organism>
<evidence type="ECO:0000313" key="5">
    <source>
        <dbReference type="EMBL" id="GJD53214.1"/>
    </source>
</evidence>
<comment type="caution">
    <text evidence="5">The sequence shown here is derived from an EMBL/GenBank/DDBJ whole genome shotgun (WGS) entry which is preliminary data.</text>
</comment>
<dbReference type="InterPro" id="IPR011008">
    <property type="entry name" value="Dimeric_a/b-barrel"/>
</dbReference>
<dbReference type="Proteomes" id="UP001055167">
    <property type="component" value="Unassembled WGS sequence"/>
</dbReference>
<dbReference type="Gene3D" id="3.30.70.920">
    <property type="match status" value="1"/>
</dbReference>
<dbReference type="InterPro" id="IPR019887">
    <property type="entry name" value="Tscrpt_reg_AsnC/Lrp_C"/>
</dbReference>
<gene>
    <name evidence="5" type="primary">decR_4</name>
    <name evidence="5" type="ORF">OPKNFCMD_5986</name>
</gene>
<keyword evidence="6" id="KW-1185">Reference proteome</keyword>
<dbReference type="Pfam" id="PF13412">
    <property type="entry name" value="HTH_24"/>
    <property type="match status" value="1"/>
</dbReference>
<dbReference type="InterPro" id="IPR000485">
    <property type="entry name" value="AsnC-type_HTH_dom"/>
</dbReference>
<dbReference type="PROSITE" id="PS50956">
    <property type="entry name" value="HTH_ASNC_2"/>
    <property type="match status" value="1"/>
</dbReference>
<dbReference type="EMBL" id="BPQH01000026">
    <property type="protein sequence ID" value="GJD53214.1"/>
    <property type="molecule type" value="Genomic_DNA"/>
</dbReference>
<dbReference type="PRINTS" id="PR00033">
    <property type="entry name" value="HTHASNC"/>
</dbReference>
<evidence type="ECO:0000313" key="6">
    <source>
        <dbReference type="Proteomes" id="UP001055167"/>
    </source>
</evidence>
<dbReference type="SUPFAM" id="SSF54909">
    <property type="entry name" value="Dimeric alpha+beta barrel"/>
    <property type="match status" value="1"/>
</dbReference>
<sequence length="157" mass="17259">MQLDAFDVRILSTLQRRGDISHVELAEVVCLSASQCARRLDRLRRQGYIERVVALLSAERLGFGVMAHTLISLRTHDEAHNAAFHRFVREAPEVVECFAQTGDADLIMKVVARDLGHLSRFFDTLIAATGGLAALRSGIVLKSIKRTTELPLGGPAP</sequence>
<dbReference type="Gene3D" id="1.10.10.10">
    <property type="entry name" value="Winged helix-like DNA-binding domain superfamily/Winged helix DNA-binding domain"/>
    <property type="match status" value="1"/>
</dbReference>
<dbReference type="SMART" id="SM00344">
    <property type="entry name" value="HTH_ASNC"/>
    <property type="match status" value="1"/>
</dbReference>
<evidence type="ECO:0000256" key="2">
    <source>
        <dbReference type="ARBA" id="ARBA00023125"/>
    </source>
</evidence>
<dbReference type="PANTHER" id="PTHR30154">
    <property type="entry name" value="LEUCINE-RESPONSIVE REGULATORY PROTEIN"/>
    <property type="match status" value="1"/>
</dbReference>